<dbReference type="PANTHER" id="PTHR47614:SF2">
    <property type="entry name" value="GLYCOPHORIN-C"/>
    <property type="match status" value="1"/>
</dbReference>
<evidence type="ECO:0000256" key="1">
    <source>
        <dbReference type="ARBA" id="ARBA00004167"/>
    </source>
</evidence>
<keyword evidence="4 5" id="KW-0472">Membrane</keyword>
<dbReference type="InterPro" id="IPR042192">
    <property type="entry name" value="Glycophorin-C"/>
</dbReference>
<sequence length="130" mass="14040">MEADSAVPLNPPLLTSCLTPALLDMENSTAVAFNATPDQAKPEAMTQLMPTNYDVDDGYLDAILGAVIAAVVLVLVCLAVVVIRYMYRHKGTYHTNEAKGTEFAETADAALRGDPALQDAMDESKKEYFI</sequence>
<reference evidence="7" key="2">
    <citation type="submission" date="2025-09" db="UniProtKB">
        <authorList>
            <consortium name="Ensembl"/>
        </authorList>
    </citation>
    <scope>IDENTIFICATION</scope>
</reference>
<organism evidence="7 8">
    <name type="scientific">Oncorhynchus tshawytscha</name>
    <name type="common">Chinook salmon</name>
    <name type="synonym">Salmo tshawytscha</name>
    <dbReference type="NCBI Taxonomy" id="74940"/>
    <lineage>
        <taxon>Eukaryota</taxon>
        <taxon>Metazoa</taxon>
        <taxon>Chordata</taxon>
        <taxon>Craniata</taxon>
        <taxon>Vertebrata</taxon>
        <taxon>Euteleostomi</taxon>
        <taxon>Actinopterygii</taxon>
        <taxon>Neopterygii</taxon>
        <taxon>Teleostei</taxon>
        <taxon>Protacanthopterygii</taxon>
        <taxon>Salmoniformes</taxon>
        <taxon>Salmonidae</taxon>
        <taxon>Salmoninae</taxon>
        <taxon>Oncorhynchus</taxon>
    </lineage>
</organism>
<evidence type="ECO:0000256" key="3">
    <source>
        <dbReference type="ARBA" id="ARBA00022989"/>
    </source>
</evidence>
<dbReference type="GeneTree" id="ENSGT00510000049102"/>
<dbReference type="GO" id="GO:0030863">
    <property type="term" value="C:cortical cytoskeleton"/>
    <property type="evidence" value="ECO:0007669"/>
    <property type="project" value="TreeGrafter"/>
</dbReference>
<evidence type="ECO:0000256" key="5">
    <source>
        <dbReference type="SAM" id="Phobius"/>
    </source>
</evidence>
<keyword evidence="3 5" id="KW-1133">Transmembrane helix</keyword>
<evidence type="ECO:0000259" key="6">
    <source>
        <dbReference type="SMART" id="SM00294"/>
    </source>
</evidence>
<comment type="subcellular location">
    <subcellularLocation>
        <location evidence="1">Membrane</location>
        <topology evidence="1">Single-pass membrane protein</topology>
    </subcellularLocation>
</comment>
<evidence type="ECO:0000313" key="8">
    <source>
        <dbReference type="Proteomes" id="UP000694402"/>
    </source>
</evidence>
<evidence type="ECO:0000256" key="2">
    <source>
        <dbReference type="ARBA" id="ARBA00022692"/>
    </source>
</evidence>
<evidence type="ECO:0000313" key="7">
    <source>
        <dbReference type="Ensembl" id="ENSOTSP00005065704.2"/>
    </source>
</evidence>
<feature type="domain" description="Neurexin/syndecan/glycophorin C" evidence="6">
    <location>
        <begin position="82"/>
        <end position="100"/>
    </location>
</feature>
<name>A0A8C8HPI3_ONCTS</name>
<keyword evidence="2 5" id="KW-0812">Transmembrane</keyword>
<proteinExistence type="predicted"/>
<dbReference type="AlphaFoldDB" id="A0A8C8HPI3"/>
<dbReference type="Ensembl" id="ENSOTST00005071373.2">
    <property type="protein sequence ID" value="ENSOTSP00005065704.2"/>
    <property type="gene ID" value="ENSOTSG00005031364.2"/>
</dbReference>
<dbReference type="PANTHER" id="PTHR47614">
    <property type="entry name" value="GLYCOPHORIN-C"/>
    <property type="match status" value="1"/>
</dbReference>
<dbReference type="SMART" id="SM00294">
    <property type="entry name" value="4.1m"/>
    <property type="match status" value="1"/>
</dbReference>
<evidence type="ECO:0000256" key="4">
    <source>
        <dbReference type="ARBA" id="ARBA00023136"/>
    </source>
</evidence>
<dbReference type="InterPro" id="IPR003585">
    <property type="entry name" value="Neurexin-like"/>
</dbReference>
<accession>A0A8C8HPI3</accession>
<dbReference type="Proteomes" id="UP000694402">
    <property type="component" value="Unassembled WGS sequence"/>
</dbReference>
<reference evidence="7" key="1">
    <citation type="submission" date="2025-08" db="UniProtKB">
        <authorList>
            <consortium name="Ensembl"/>
        </authorList>
    </citation>
    <scope>IDENTIFICATION</scope>
</reference>
<dbReference type="GO" id="GO:0016020">
    <property type="term" value="C:membrane"/>
    <property type="evidence" value="ECO:0007669"/>
    <property type="project" value="UniProtKB-SubCell"/>
</dbReference>
<feature type="transmembrane region" description="Helical" evidence="5">
    <location>
        <begin position="62"/>
        <end position="83"/>
    </location>
</feature>
<keyword evidence="8" id="KW-1185">Reference proteome</keyword>
<protein>
    <submittedName>
        <fullName evidence="7">Glycophorin C (Gerbich blood group)</fullName>
    </submittedName>
</protein>
<gene>
    <name evidence="7" type="primary">LOC112234358</name>
</gene>